<dbReference type="SUPFAM" id="SSF52540">
    <property type="entry name" value="P-loop containing nucleoside triphosphate hydrolases"/>
    <property type="match status" value="1"/>
</dbReference>
<dbReference type="eggNOG" id="COG3505">
    <property type="taxonomic scope" value="Bacteria"/>
</dbReference>
<gene>
    <name evidence="9" type="ORF">C683_0867</name>
</gene>
<comment type="similarity">
    <text evidence="2">Belongs to the VirD4/TraG family.</text>
</comment>
<dbReference type="GO" id="GO:0005886">
    <property type="term" value="C:plasma membrane"/>
    <property type="evidence" value="ECO:0007669"/>
    <property type="project" value="UniProtKB-SubCell"/>
</dbReference>
<feature type="region of interest" description="Disordered" evidence="7">
    <location>
        <begin position="662"/>
        <end position="699"/>
    </location>
</feature>
<dbReference type="PANTHER" id="PTHR37937">
    <property type="entry name" value="CONJUGATIVE TRANSFER: DNA TRANSPORT"/>
    <property type="match status" value="1"/>
</dbReference>
<dbReference type="Pfam" id="PF12696">
    <property type="entry name" value="TraG-D_C"/>
    <property type="match status" value="1"/>
</dbReference>
<dbReference type="CDD" id="cd01127">
    <property type="entry name" value="TrwB_TraG_TraD_VirD4"/>
    <property type="match status" value="2"/>
</dbReference>
<keyword evidence="6" id="KW-0472">Membrane</keyword>
<dbReference type="PANTHER" id="PTHR37937:SF1">
    <property type="entry name" value="CONJUGATIVE TRANSFER: DNA TRANSPORT"/>
    <property type="match status" value="1"/>
</dbReference>
<comment type="caution">
    <text evidence="9">The sequence shown here is derived from an EMBL/GenBank/DDBJ whole genome shotgun (WGS) entry which is preliminary data.</text>
</comment>
<name>K8Z8K1_9ENTE</name>
<evidence type="ECO:0000256" key="1">
    <source>
        <dbReference type="ARBA" id="ARBA00004651"/>
    </source>
</evidence>
<evidence type="ECO:0000256" key="2">
    <source>
        <dbReference type="ARBA" id="ARBA00008806"/>
    </source>
</evidence>
<keyword evidence="4" id="KW-0812">Transmembrane</keyword>
<comment type="subcellular location">
    <subcellularLocation>
        <location evidence="1">Cell membrane</location>
        <topology evidence="1">Multi-pass membrane protein</topology>
    </subcellularLocation>
</comment>
<evidence type="ECO:0000256" key="7">
    <source>
        <dbReference type="SAM" id="MobiDB-lite"/>
    </source>
</evidence>
<evidence type="ECO:0000313" key="9">
    <source>
        <dbReference type="EMBL" id="EKU27210.1"/>
    </source>
</evidence>
<feature type="compositionally biased region" description="Basic and acidic residues" evidence="7">
    <location>
        <begin position="662"/>
        <end position="680"/>
    </location>
</feature>
<accession>K8Z8K1</accession>
<dbReference type="EMBL" id="AMYT01000018">
    <property type="protein sequence ID" value="EKU27210.1"/>
    <property type="molecule type" value="Genomic_DNA"/>
</dbReference>
<dbReference type="NCBIfam" id="NF045973">
    <property type="entry name" value="conju_CD1115"/>
    <property type="match status" value="1"/>
</dbReference>
<dbReference type="InterPro" id="IPR032689">
    <property type="entry name" value="TraG-D_C"/>
</dbReference>
<protein>
    <submittedName>
        <fullName evidence="9">Conjugation protein, TraG/TraD family, (PXO2-16)</fullName>
    </submittedName>
</protein>
<dbReference type="STRING" id="1234409.C683_0867"/>
<evidence type="ECO:0000313" key="10">
    <source>
        <dbReference type="Proteomes" id="UP000016057"/>
    </source>
</evidence>
<reference evidence="9 10" key="1">
    <citation type="journal article" date="2013" name="Genome Announc.">
        <title>Draft Genome Sequence of Catellicoccus marimammalium, a Novel Species Commonly Found in Gull Feces.</title>
        <authorList>
            <person name="Weigand M.R."/>
            <person name="Ryu H."/>
            <person name="Bozcek L."/>
            <person name="Konstantinidis K.T."/>
            <person name="Santo Domingo J.W."/>
        </authorList>
    </citation>
    <scope>NUCLEOTIDE SEQUENCE [LARGE SCALE GENOMIC DNA]</scope>
    <source>
        <strain evidence="9 10">M35/04/3</strain>
    </source>
</reference>
<dbReference type="InterPro" id="IPR051539">
    <property type="entry name" value="T4SS-coupling_protein"/>
</dbReference>
<dbReference type="Pfam" id="PF02534">
    <property type="entry name" value="T4SS-DNA_transf"/>
    <property type="match status" value="1"/>
</dbReference>
<keyword evidence="3" id="KW-1003">Cell membrane</keyword>
<evidence type="ECO:0000256" key="5">
    <source>
        <dbReference type="ARBA" id="ARBA00022989"/>
    </source>
</evidence>
<sequence>MFILITAILFCKRLELRYTSLAHGQKGDSRLTTIKELEDQYTKIPDKDKSFKGYGGVPISHYLNNYFIDTDTVNTLIIGTSRSGKGETVVFPMIDNLSRAENQSSMVVHDPKGELYASSKDILEKRGYNVKTLNILDPLNGLAYNPLELILEAWKNRDYILAQDLTNSFSHMIFGSKEQNAGQNSWVYSGAKGMLNGCILGLIYECEKNNELEKVTLYNIYQMLIELGSNYLPLEEGQSTATSYLDAFFNALPQGNIAKAQYGAVSMQGEKGKGTIIGTVLDSFKTFAFENIGKMTSLNELSLRSVGFPKYINLYTDKSKVADKKYRFSIYRENEDMELIFQEILKFNVEGIGTLNFDCIIKEGDLLLLQSIDDPNDYIYHRLFFRKDSDYLEVELLPNEECTLIEDALQEIEVFYSEKPTAIFIISPDYDTSKNELMTVFVDQLYITLMRNASVTRGKKCHRRVHFILDEFGNMSPLAELDKKLTVCLSRNVLFNLFVQSYNQLYAIYNDNVAKVAKENCQNHIYIASTDKDTQLEFAERVGKHTVESVSRDKNFMDIKAPTHASVSEEYLITPERIAGMQEGETIVIRSLHRQDLQRNKVRPYPIFNTQETAFPYRYEFLGNQFDTSKDINDLDIDSPQAMFDLNKNKIDFELIRDRLDQQSEEKKQKKSESKADDYNKQQVSNGMKTEVAESKEKSRSEYTKEEFVEFAKSKVKLNNNFIEDLANIIYKDDTEEVIENQFYDALSGIEINSTDKRLFVDQLNCINNKKS</sequence>
<evidence type="ECO:0000259" key="8">
    <source>
        <dbReference type="Pfam" id="PF12696"/>
    </source>
</evidence>
<keyword evidence="5" id="KW-1133">Transmembrane helix</keyword>
<feature type="domain" description="TraD/TraG TraM recognition site" evidence="8">
    <location>
        <begin position="464"/>
        <end position="582"/>
    </location>
</feature>
<keyword evidence="10" id="KW-1185">Reference proteome</keyword>
<dbReference type="Proteomes" id="UP000016057">
    <property type="component" value="Unassembled WGS sequence"/>
</dbReference>
<evidence type="ECO:0000256" key="3">
    <source>
        <dbReference type="ARBA" id="ARBA00022475"/>
    </source>
</evidence>
<dbReference type="Gene3D" id="3.40.50.300">
    <property type="entry name" value="P-loop containing nucleotide triphosphate hydrolases"/>
    <property type="match status" value="2"/>
</dbReference>
<proteinExistence type="inferred from homology"/>
<evidence type="ECO:0000256" key="6">
    <source>
        <dbReference type="ARBA" id="ARBA00023136"/>
    </source>
</evidence>
<organism evidence="9 10">
    <name type="scientific">Catellicoccus marimammalium M35/04/3</name>
    <dbReference type="NCBI Taxonomy" id="1234409"/>
    <lineage>
        <taxon>Bacteria</taxon>
        <taxon>Bacillati</taxon>
        <taxon>Bacillota</taxon>
        <taxon>Bacilli</taxon>
        <taxon>Lactobacillales</taxon>
        <taxon>Enterococcaceae</taxon>
        <taxon>Catellicoccus</taxon>
    </lineage>
</organism>
<dbReference type="InterPro" id="IPR027417">
    <property type="entry name" value="P-loop_NTPase"/>
</dbReference>
<dbReference type="InterPro" id="IPR003688">
    <property type="entry name" value="TraG/VirD4"/>
</dbReference>
<dbReference type="AlphaFoldDB" id="K8Z8K1"/>
<evidence type="ECO:0000256" key="4">
    <source>
        <dbReference type="ARBA" id="ARBA00022692"/>
    </source>
</evidence>
<dbReference type="PATRIC" id="fig|1234409.3.peg.817"/>